<dbReference type="Proteomes" id="UP001430193">
    <property type="component" value="Unassembled WGS sequence"/>
</dbReference>
<dbReference type="PANTHER" id="PTHR43179:SF7">
    <property type="entry name" value="RHAMNOSYLTRANSFERASE WBBL"/>
    <property type="match status" value="1"/>
</dbReference>
<keyword evidence="3" id="KW-1185">Reference proteome</keyword>
<comment type="caution">
    <text evidence="2">The sequence shown here is derived from an EMBL/GenBank/DDBJ whole genome shotgun (WGS) entry which is preliminary data.</text>
</comment>
<dbReference type="Pfam" id="PF00535">
    <property type="entry name" value="Glycos_transf_2"/>
    <property type="match status" value="1"/>
</dbReference>
<dbReference type="PANTHER" id="PTHR43179">
    <property type="entry name" value="RHAMNOSYLTRANSFERASE WBBL"/>
    <property type="match status" value="1"/>
</dbReference>
<accession>A0ABS2KFX9</accession>
<proteinExistence type="predicted"/>
<dbReference type="SUPFAM" id="SSF53448">
    <property type="entry name" value="Nucleotide-diphospho-sugar transferases"/>
    <property type="match status" value="1"/>
</dbReference>
<dbReference type="Gene3D" id="3.90.550.10">
    <property type="entry name" value="Spore Coat Polysaccharide Biosynthesis Protein SpsA, Chain A"/>
    <property type="match status" value="1"/>
</dbReference>
<reference evidence="2" key="1">
    <citation type="submission" date="2020-10" db="EMBL/GenBank/DDBJ databases">
        <title>Phylogeny of dyella-like bacteria.</title>
        <authorList>
            <person name="Fu J."/>
        </authorList>
    </citation>
    <scope>NUCLEOTIDE SEQUENCE</scope>
    <source>
        <strain evidence="2">DHON07</strain>
    </source>
</reference>
<dbReference type="InterPro" id="IPR029044">
    <property type="entry name" value="Nucleotide-diphossugar_trans"/>
</dbReference>
<dbReference type="InterPro" id="IPR001173">
    <property type="entry name" value="Glyco_trans_2-like"/>
</dbReference>
<evidence type="ECO:0000313" key="3">
    <source>
        <dbReference type="Proteomes" id="UP001430193"/>
    </source>
</evidence>
<dbReference type="RefSeq" id="WP_204631679.1">
    <property type="nucleotide sequence ID" value="NZ_BSOC01000002.1"/>
</dbReference>
<evidence type="ECO:0000259" key="1">
    <source>
        <dbReference type="Pfam" id="PF00535"/>
    </source>
</evidence>
<feature type="domain" description="Glycosyltransferase 2-like" evidence="1">
    <location>
        <begin position="19"/>
        <end position="131"/>
    </location>
</feature>
<sequence length="349" mass="39272">MELVQTYAPVSRPENPTCSVCIANYNGLSLLNECLKSVMNQSGELDLEIIVHDDASTDESVSYLRKNFPNISILASTENVGFCVSNNRMVEFARGKYILLLNNDAALESNAIETLLTASQAQPSEGILTLPQYDWKTDVLVDRGCFLDPFHNPVPNLDIGRVDVAMVIGACMFMPRKLWHDLGGFPTWLESIAEDMYLCCAARLQGIPVQVTRDSRYRHLQGKSFGGNRADSGRLSTTFRRRRLSERNKTAVLLVCTPTALVWPLFGLHMACLILEGAALTLIQRNTRIWKDIYAPVFSFLRSNGRSILVRRKGMQQKRNASLRSYANTFVPLPQKLRLFFKHGLPTIR</sequence>
<dbReference type="EMBL" id="JADIKF010000039">
    <property type="protein sequence ID" value="MBM7130059.1"/>
    <property type="molecule type" value="Genomic_DNA"/>
</dbReference>
<gene>
    <name evidence="2" type="ORF">ISS99_11005</name>
</gene>
<organism evidence="2 3">
    <name type="scientific">Dyella mobilis</name>
    <dbReference type="NCBI Taxonomy" id="1849582"/>
    <lineage>
        <taxon>Bacteria</taxon>
        <taxon>Pseudomonadati</taxon>
        <taxon>Pseudomonadota</taxon>
        <taxon>Gammaproteobacteria</taxon>
        <taxon>Lysobacterales</taxon>
        <taxon>Rhodanobacteraceae</taxon>
        <taxon>Dyella</taxon>
    </lineage>
</organism>
<name>A0ABS2KFX9_9GAMM</name>
<evidence type="ECO:0000313" key="2">
    <source>
        <dbReference type="EMBL" id="MBM7130059.1"/>
    </source>
</evidence>
<protein>
    <submittedName>
        <fullName evidence="2">Glycosyltransferase</fullName>
    </submittedName>
</protein>